<keyword evidence="2" id="KW-1185">Reference proteome</keyword>
<comment type="caution">
    <text evidence="1">The sequence shown here is derived from an EMBL/GenBank/DDBJ whole genome shotgun (WGS) entry which is preliminary data.</text>
</comment>
<evidence type="ECO:0000313" key="1">
    <source>
        <dbReference type="EMBL" id="MCB5411222.1"/>
    </source>
</evidence>
<dbReference type="RefSeq" id="WP_226936684.1">
    <property type="nucleotide sequence ID" value="NZ_JACDXX010000013.1"/>
</dbReference>
<name>A0ABS8CPB4_9RHOB</name>
<organism evidence="1 2">
    <name type="scientific">Pseudogemmobacter faecipullorum</name>
    <dbReference type="NCBI Taxonomy" id="2755041"/>
    <lineage>
        <taxon>Bacteria</taxon>
        <taxon>Pseudomonadati</taxon>
        <taxon>Pseudomonadota</taxon>
        <taxon>Alphaproteobacteria</taxon>
        <taxon>Rhodobacterales</taxon>
        <taxon>Paracoccaceae</taxon>
        <taxon>Pseudogemmobacter</taxon>
    </lineage>
</organism>
<accession>A0ABS8CPB4</accession>
<protein>
    <submittedName>
        <fullName evidence="1">Uncharacterized protein</fullName>
    </submittedName>
</protein>
<sequence length="125" mass="13822">MPNQSKVNSYVEPFLTAYASPRILSDPTPGHYDPTLEMWVVGENGDEAPLISAHDLPLELATKTNSQRESDDQLAFSSIVELQTKTDTTREQDDTSTSFVLEMATKTEAQLEHDDTSPSISGMFI</sequence>
<gene>
    <name evidence="1" type="ORF">H0485_14610</name>
</gene>
<dbReference type="Proteomes" id="UP001198571">
    <property type="component" value="Unassembled WGS sequence"/>
</dbReference>
<evidence type="ECO:0000313" key="2">
    <source>
        <dbReference type="Proteomes" id="UP001198571"/>
    </source>
</evidence>
<proteinExistence type="predicted"/>
<reference evidence="1 2" key="1">
    <citation type="submission" date="2020-07" db="EMBL/GenBank/DDBJ databases">
        <title>Pseudogemmobacter sp. nov., isolated from poultry manure in Taiwan.</title>
        <authorList>
            <person name="Lin S.-Y."/>
            <person name="Tang Y.-S."/>
            <person name="Young C.-C."/>
        </authorList>
    </citation>
    <scope>NUCLEOTIDE SEQUENCE [LARGE SCALE GENOMIC DNA]</scope>
    <source>
        <strain evidence="1 2">CC-YST710</strain>
    </source>
</reference>
<dbReference type="EMBL" id="JACDXX010000013">
    <property type="protein sequence ID" value="MCB5411222.1"/>
    <property type="molecule type" value="Genomic_DNA"/>
</dbReference>